<feature type="domain" description="N-acetyltransferase" evidence="1">
    <location>
        <begin position="106"/>
        <end position="241"/>
    </location>
</feature>
<dbReference type="PROSITE" id="PS51186">
    <property type="entry name" value="GNAT"/>
    <property type="match status" value="1"/>
</dbReference>
<evidence type="ECO:0000313" key="3">
    <source>
        <dbReference type="Proteomes" id="UP001557465"/>
    </source>
</evidence>
<dbReference type="Pfam" id="PF00583">
    <property type="entry name" value="Acetyltransf_1"/>
    <property type="match status" value="1"/>
</dbReference>
<reference evidence="2 3" key="1">
    <citation type="journal article" date="2011" name="Int. J. Syst. Evol. Microbiol.">
        <title>Zhongshania antarctica gen. nov., sp. nov. and Zhongshania guokunii sp. nov., gammaproteobacteria respectively isolated from coastal attached (fast) ice and surface seawater of the Antarctic.</title>
        <authorList>
            <person name="Li H.J."/>
            <person name="Zhang X.Y."/>
            <person name="Chen C.X."/>
            <person name="Zhang Y.J."/>
            <person name="Gao Z.M."/>
            <person name="Yu Y."/>
            <person name="Chen X.L."/>
            <person name="Chen B."/>
            <person name="Zhang Y.Z."/>
        </authorList>
    </citation>
    <scope>NUCLEOTIDE SEQUENCE [LARGE SCALE GENOMIC DNA]</scope>
    <source>
        <strain evidence="2 3">15-R06ZXC-3</strain>
    </source>
</reference>
<comment type="caution">
    <text evidence="2">The sequence shown here is derived from an EMBL/GenBank/DDBJ whole genome shotgun (WGS) entry which is preliminary data.</text>
</comment>
<name>A0ABV3THZ2_9RHOB</name>
<dbReference type="InterPro" id="IPR016181">
    <property type="entry name" value="Acyl_CoA_acyltransferase"/>
</dbReference>
<dbReference type="Gene3D" id="3.40.630.30">
    <property type="match status" value="1"/>
</dbReference>
<dbReference type="RefSeq" id="WP_368391292.1">
    <property type="nucleotide sequence ID" value="NZ_JBFRYC010000003.1"/>
</dbReference>
<organism evidence="2 3">
    <name type="scientific">Thioclava arctica</name>
    <dbReference type="NCBI Taxonomy" id="3238301"/>
    <lineage>
        <taxon>Bacteria</taxon>
        <taxon>Pseudomonadati</taxon>
        <taxon>Pseudomonadota</taxon>
        <taxon>Alphaproteobacteria</taxon>
        <taxon>Rhodobacterales</taxon>
        <taxon>Paracoccaceae</taxon>
        <taxon>Thioclava</taxon>
    </lineage>
</organism>
<protein>
    <submittedName>
        <fullName evidence="2">GNAT family N-acetyltransferase</fullName>
    </submittedName>
</protein>
<dbReference type="InterPro" id="IPR000182">
    <property type="entry name" value="GNAT_dom"/>
</dbReference>
<dbReference type="PANTHER" id="PTHR43072">
    <property type="entry name" value="N-ACETYLTRANSFERASE"/>
    <property type="match status" value="1"/>
</dbReference>
<evidence type="ECO:0000313" key="2">
    <source>
        <dbReference type="EMBL" id="MEX1661193.1"/>
    </source>
</evidence>
<gene>
    <name evidence="2" type="ORF">AB4874_05950</name>
</gene>
<accession>A0ABV3THZ2</accession>
<dbReference type="SUPFAM" id="SSF55729">
    <property type="entry name" value="Acyl-CoA N-acyltransferases (Nat)"/>
    <property type="match status" value="1"/>
</dbReference>
<sequence>MSKDPSTIPSTIIDATWPAAATQVAGGFLIREGQGGGSRVSCATLIAPFGDADIAAAEAAHRALGQTPRFMIRPEDSALDAALEARGYIAYDPVFLWSAPIAQMQGEVPPVTAFAHWPPLQIARDLWSELEVGPERQAIMDRVTGPKVCVLGRKQDRAAGVAFVAMHEGTAMLHALAVAPQFRRSGLARVMVHEGARWALAQGASRFEMLVTHANDASNALAQSLGMTQRAGYHYRREGGK</sequence>
<proteinExistence type="predicted"/>
<evidence type="ECO:0000259" key="1">
    <source>
        <dbReference type="PROSITE" id="PS51186"/>
    </source>
</evidence>
<dbReference type="CDD" id="cd04301">
    <property type="entry name" value="NAT_SF"/>
    <property type="match status" value="1"/>
</dbReference>
<dbReference type="EMBL" id="JBFRYC010000003">
    <property type="protein sequence ID" value="MEX1661193.1"/>
    <property type="molecule type" value="Genomic_DNA"/>
</dbReference>
<dbReference type="Proteomes" id="UP001557465">
    <property type="component" value="Unassembled WGS sequence"/>
</dbReference>
<keyword evidence="3" id="KW-1185">Reference proteome</keyword>